<evidence type="ECO:0000313" key="2">
    <source>
        <dbReference type="EMBL" id="AAD54901.1"/>
    </source>
</evidence>
<sequence length="238" mass="27639">MDTYLEPSNYRYDPRYKLIMPGLDFKTRPAEPYGFEFEQTIREQVKKRAEQLKQIEEAKEASKKEAENKEEVKKVGKKSRAKDMNGVSTEQEPIPSYEDVLPQLTPRLMKIKKRQLAREYQLDELTREFERSRKSLVSERDTREYLSPKTWFKKHQPITAPKVVTLTIPKEKPLSSSGDLSRPIGVEVEIPDANSDDEEFSNDYPQLKKSSDEESSDEESSDEESSDEESSDEDSDDD</sequence>
<protein>
    <submittedName>
        <fullName evidence="2">Uncharacterized protein</fullName>
    </submittedName>
</protein>
<keyword evidence="2" id="KW-0150">Chloroplast</keyword>
<keyword evidence="2" id="KW-0934">Plastid</keyword>
<dbReference type="AlphaFoldDB" id="Q9TKU6"/>
<accession>Q9TKU6</accession>
<name>Q9TKU6_NEPOL</name>
<evidence type="ECO:0000256" key="1">
    <source>
        <dbReference type="SAM" id="MobiDB-lite"/>
    </source>
</evidence>
<feature type="region of interest" description="Disordered" evidence="1">
    <location>
        <begin position="58"/>
        <end position="98"/>
    </location>
</feature>
<feature type="region of interest" description="Disordered" evidence="1">
    <location>
        <begin position="168"/>
        <end position="238"/>
    </location>
</feature>
<geneLocation type="chloroplast" evidence="2"/>
<dbReference type="RefSeq" id="NP_050930.1">
    <property type="nucleotide sequence ID" value="NC_000927.1"/>
</dbReference>
<dbReference type="EMBL" id="AF137379">
    <property type="protein sequence ID" value="AAD54901.1"/>
    <property type="molecule type" value="Genomic_DNA"/>
</dbReference>
<organism evidence="2">
    <name type="scientific">Nephroselmis olivacea</name>
    <name type="common">Green alga</name>
    <dbReference type="NCBI Taxonomy" id="31312"/>
    <lineage>
        <taxon>Eukaryota</taxon>
        <taxon>Viridiplantae</taxon>
        <taxon>Chlorophyta</taxon>
        <taxon>Nephroselmidophyceae</taxon>
        <taxon>Nephroselmidales</taxon>
        <taxon>Nephroselmidaceae</taxon>
        <taxon>Nephroselmis</taxon>
    </lineage>
</organism>
<proteinExistence type="predicted"/>
<feature type="compositionally biased region" description="Acidic residues" evidence="1">
    <location>
        <begin position="213"/>
        <end position="238"/>
    </location>
</feature>
<dbReference type="GeneID" id="1496893"/>
<feature type="compositionally biased region" description="Basic and acidic residues" evidence="1">
    <location>
        <begin position="58"/>
        <end position="74"/>
    </location>
</feature>
<reference evidence="2" key="1">
    <citation type="journal article" date="1999" name="Proc. Natl. Acad. Sci. U.S.A.">
        <title>The complete chloroplast DNA sequence of the green alga Nephroselmis olivacea: insights into the architecture of ancestral chloroplast genomes.</title>
        <authorList>
            <person name="Turmel M."/>
            <person name="Otis C."/>
            <person name="Lemieux C."/>
        </authorList>
    </citation>
    <scope>NUCLEOTIDE SEQUENCE [LARGE SCALE GENOMIC DNA]</scope>
    <source>
        <strain>NIES-484</strain>
    </source>
</reference>